<sequence>MANDNRVALVTGSGTGLGKAIAASLVNEGMTVVLTGRREDVLQKASEEIGKQQTLVIPGDMTSEASVQKLRDELLEQTDGRLDILVNNVGGVPARGPIDDLTLDQWQQVIDKNATSQFLVTKYMLPALRKRERGAIIAVTSGLAHFYMKGFGAYSAGKAAAEGLIQTVAEEEKANGLQVELLDPGSVATDVNPHGENDPMDVAAGLVDMIR</sequence>
<dbReference type="Proteomes" id="UP001596620">
    <property type="component" value="Unassembled WGS sequence"/>
</dbReference>
<comment type="caution">
    <text evidence="5">The sequence shown here is derived from an EMBL/GenBank/DDBJ whole genome shotgun (WGS) entry which is preliminary data.</text>
</comment>
<dbReference type="PROSITE" id="PS00061">
    <property type="entry name" value="ADH_SHORT"/>
    <property type="match status" value="1"/>
</dbReference>
<dbReference type="InterPro" id="IPR036291">
    <property type="entry name" value="NAD(P)-bd_dom_sf"/>
</dbReference>
<dbReference type="GO" id="GO:0016491">
    <property type="term" value="F:oxidoreductase activity"/>
    <property type="evidence" value="ECO:0007669"/>
    <property type="project" value="UniProtKB-KW"/>
</dbReference>
<protein>
    <submittedName>
        <fullName evidence="5">SDR family oxidoreductase</fullName>
        <ecNumber evidence="5">1.-.-.-</ecNumber>
    </submittedName>
</protein>
<evidence type="ECO:0000313" key="5">
    <source>
        <dbReference type="EMBL" id="MFC7747125.1"/>
    </source>
</evidence>
<dbReference type="CDD" id="cd05233">
    <property type="entry name" value="SDR_c"/>
    <property type="match status" value="1"/>
</dbReference>
<dbReference type="EC" id="1.-.-.-" evidence="5"/>
<reference evidence="6" key="1">
    <citation type="journal article" date="2019" name="Int. J. Syst. Evol. Microbiol.">
        <title>The Global Catalogue of Microorganisms (GCM) 10K type strain sequencing project: providing services to taxonomists for standard genome sequencing and annotation.</title>
        <authorList>
            <consortium name="The Broad Institute Genomics Platform"/>
            <consortium name="The Broad Institute Genome Sequencing Center for Infectious Disease"/>
            <person name="Wu L."/>
            <person name="Ma J."/>
        </authorList>
    </citation>
    <scope>NUCLEOTIDE SEQUENCE [LARGE SCALE GENOMIC DNA]</scope>
    <source>
        <strain evidence="6">JCM 30234</strain>
    </source>
</reference>
<evidence type="ECO:0000256" key="1">
    <source>
        <dbReference type="ARBA" id="ARBA00006484"/>
    </source>
</evidence>
<evidence type="ECO:0000256" key="3">
    <source>
        <dbReference type="RuleBase" id="RU000363"/>
    </source>
</evidence>
<dbReference type="InterPro" id="IPR057326">
    <property type="entry name" value="KR_dom"/>
</dbReference>
<evidence type="ECO:0000256" key="2">
    <source>
        <dbReference type="ARBA" id="ARBA00023002"/>
    </source>
</evidence>
<dbReference type="SMART" id="SM00822">
    <property type="entry name" value="PKS_KR"/>
    <property type="match status" value="1"/>
</dbReference>
<dbReference type="PRINTS" id="PR00081">
    <property type="entry name" value="GDHRDH"/>
</dbReference>
<keyword evidence="2 5" id="KW-0560">Oxidoreductase</keyword>
<dbReference type="Pfam" id="PF00106">
    <property type="entry name" value="adh_short"/>
    <property type="match status" value="1"/>
</dbReference>
<feature type="domain" description="Ketoreductase" evidence="4">
    <location>
        <begin position="6"/>
        <end position="185"/>
    </location>
</feature>
<dbReference type="PANTHER" id="PTHR43669:SF3">
    <property type="entry name" value="ALCOHOL DEHYDROGENASE, PUTATIVE (AFU_ORTHOLOGUE AFUA_3G03445)-RELATED"/>
    <property type="match status" value="1"/>
</dbReference>
<dbReference type="PANTHER" id="PTHR43669">
    <property type="entry name" value="5-KETO-D-GLUCONATE 5-REDUCTASE"/>
    <property type="match status" value="1"/>
</dbReference>
<dbReference type="RefSeq" id="WP_382358645.1">
    <property type="nucleotide sequence ID" value="NZ_JBHTGR010000015.1"/>
</dbReference>
<gene>
    <name evidence="5" type="ORF">ACFQU8_07730</name>
</gene>
<comment type="similarity">
    <text evidence="1 3">Belongs to the short-chain dehydrogenases/reductases (SDR) family.</text>
</comment>
<accession>A0ABW2UX37</accession>
<dbReference type="Gene3D" id="3.40.50.720">
    <property type="entry name" value="NAD(P)-binding Rossmann-like Domain"/>
    <property type="match status" value="1"/>
</dbReference>
<dbReference type="PRINTS" id="PR00080">
    <property type="entry name" value="SDRFAMILY"/>
</dbReference>
<keyword evidence="6" id="KW-1185">Reference proteome</keyword>
<evidence type="ECO:0000313" key="6">
    <source>
        <dbReference type="Proteomes" id="UP001596620"/>
    </source>
</evidence>
<dbReference type="EMBL" id="JBHTGR010000015">
    <property type="protein sequence ID" value="MFC7747125.1"/>
    <property type="molecule type" value="Genomic_DNA"/>
</dbReference>
<dbReference type="SUPFAM" id="SSF51735">
    <property type="entry name" value="NAD(P)-binding Rossmann-fold domains"/>
    <property type="match status" value="1"/>
</dbReference>
<evidence type="ECO:0000259" key="4">
    <source>
        <dbReference type="SMART" id="SM00822"/>
    </source>
</evidence>
<name>A0ABW2UX37_9BACI</name>
<dbReference type="InterPro" id="IPR002347">
    <property type="entry name" value="SDR_fam"/>
</dbReference>
<organism evidence="5 6">
    <name type="scientific">Lentibacillus kimchii</name>
    <dbReference type="NCBI Taxonomy" id="1542911"/>
    <lineage>
        <taxon>Bacteria</taxon>
        <taxon>Bacillati</taxon>
        <taxon>Bacillota</taxon>
        <taxon>Bacilli</taxon>
        <taxon>Bacillales</taxon>
        <taxon>Bacillaceae</taxon>
        <taxon>Lentibacillus</taxon>
    </lineage>
</organism>
<dbReference type="InterPro" id="IPR020904">
    <property type="entry name" value="Sc_DH/Rdtase_CS"/>
</dbReference>
<proteinExistence type="inferred from homology"/>